<dbReference type="SUPFAM" id="SSF53335">
    <property type="entry name" value="S-adenosyl-L-methionine-dependent methyltransferases"/>
    <property type="match status" value="1"/>
</dbReference>
<dbReference type="Proteomes" id="UP000076632">
    <property type="component" value="Unassembled WGS sequence"/>
</dbReference>
<dbReference type="InterPro" id="IPR002052">
    <property type="entry name" value="DNA_methylase_N6_adenine_CS"/>
</dbReference>
<sequence>MLPTPSTSHVSFDNVYEPAEDSFLLLDALSAPSETAFLQHRFPAATASSGAATPAPLVVEVGTGSGVVLAFVTAHAKTIFGHTNVLTLATDVNRFACEAAQRTVQTAIKDVCDSDTQTPTTSAAPASSAAFLSPVLSDLTSAIRPGEIDMLIFNPPYVPTEELPILPSTHSIDTSAGSNQGVSSHSIFERDSYLLSLSYAGGADGMETTDRLLEQIPTILHPERGVAYLLLCAQNRPEDVKARIRAWGNGWAAETVATSGKTAGWERLQIVRIWRP</sequence>
<protein>
    <recommendedName>
        <fullName evidence="7">Methyltransferase</fullName>
    </recommendedName>
</protein>
<dbReference type="OrthoDB" id="406152at2759"/>
<dbReference type="OMA" id="DVNRNAC"/>
<dbReference type="PROSITE" id="PS00092">
    <property type="entry name" value="N6_MTASE"/>
    <property type="match status" value="1"/>
</dbReference>
<dbReference type="GeneID" id="28897258"/>
<dbReference type="PANTHER" id="PTHR45875">
    <property type="entry name" value="METHYLTRANSFERASE N6AMT1"/>
    <property type="match status" value="1"/>
</dbReference>
<name>A0A165I403_XYLHT</name>
<evidence type="ECO:0008006" key="7">
    <source>
        <dbReference type="Google" id="ProtNLM"/>
    </source>
</evidence>
<dbReference type="FunFam" id="3.40.50.150:FF:000274">
    <property type="entry name" value="ERF1 methyltransferase catalytic subunit MTQ2"/>
    <property type="match status" value="1"/>
</dbReference>
<dbReference type="Gene3D" id="3.40.50.150">
    <property type="entry name" value="Vaccinia Virus protein VP39"/>
    <property type="match status" value="1"/>
</dbReference>
<dbReference type="EMBL" id="KV407456">
    <property type="protein sequence ID" value="KZF24350.1"/>
    <property type="molecule type" value="Genomic_DNA"/>
</dbReference>
<dbReference type="RefSeq" id="XP_018189905.1">
    <property type="nucleotide sequence ID" value="XM_018332121.1"/>
</dbReference>
<keyword evidence="3" id="KW-0808">Transferase</keyword>
<dbReference type="FunCoup" id="A0A165I403">
    <property type="interactions" value="337"/>
</dbReference>
<keyword evidence="4" id="KW-0949">S-adenosyl-L-methionine</keyword>
<dbReference type="PANTHER" id="PTHR45875:SF1">
    <property type="entry name" value="METHYLTRANSFERASE N6AMT1"/>
    <property type="match status" value="1"/>
</dbReference>
<comment type="similarity">
    <text evidence="1">Belongs to the eukaryotic/archaeal PrmC-related family.</text>
</comment>
<proteinExistence type="inferred from homology"/>
<dbReference type="InterPro" id="IPR052190">
    <property type="entry name" value="Euk-Arch_PrmC-MTase"/>
</dbReference>
<gene>
    <name evidence="5" type="ORF">L228DRAFT_245275</name>
</gene>
<dbReference type="GO" id="GO:0035657">
    <property type="term" value="C:eRF1 methyltransferase complex"/>
    <property type="evidence" value="ECO:0007669"/>
    <property type="project" value="TreeGrafter"/>
</dbReference>
<evidence type="ECO:0000256" key="2">
    <source>
        <dbReference type="ARBA" id="ARBA00022603"/>
    </source>
</evidence>
<dbReference type="GO" id="GO:0032259">
    <property type="term" value="P:methylation"/>
    <property type="evidence" value="ECO:0007669"/>
    <property type="project" value="UniProtKB-KW"/>
</dbReference>
<evidence type="ECO:0000256" key="1">
    <source>
        <dbReference type="ARBA" id="ARBA00006149"/>
    </source>
</evidence>
<dbReference type="InParanoid" id="A0A165I403"/>
<dbReference type="GO" id="GO:0003676">
    <property type="term" value="F:nucleic acid binding"/>
    <property type="evidence" value="ECO:0007669"/>
    <property type="project" value="InterPro"/>
</dbReference>
<dbReference type="InterPro" id="IPR029063">
    <property type="entry name" value="SAM-dependent_MTases_sf"/>
</dbReference>
<evidence type="ECO:0000313" key="6">
    <source>
        <dbReference type="Proteomes" id="UP000076632"/>
    </source>
</evidence>
<evidence type="ECO:0000313" key="5">
    <source>
        <dbReference type="EMBL" id="KZF24350.1"/>
    </source>
</evidence>
<accession>A0A165I403</accession>
<dbReference type="STRING" id="1328760.A0A165I403"/>
<dbReference type="AlphaFoldDB" id="A0A165I403"/>
<dbReference type="GO" id="GO:0008757">
    <property type="term" value="F:S-adenosylmethionine-dependent methyltransferase activity"/>
    <property type="evidence" value="ECO:0007669"/>
    <property type="project" value="TreeGrafter"/>
</dbReference>
<dbReference type="GO" id="GO:0008276">
    <property type="term" value="F:protein methyltransferase activity"/>
    <property type="evidence" value="ECO:0007669"/>
    <property type="project" value="TreeGrafter"/>
</dbReference>
<keyword evidence="6" id="KW-1185">Reference proteome</keyword>
<evidence type="ECO:0000256" key="3">
    <source>
        <dbReference type="ARBA" id="ARBA00022679"/>
    </source>
</evidence>
<organism evidence="5 6">
    <name type="scientific">Xylona heveae (strain CBS 132557 / TC161)</name>
    <dbReference type="NCBI Taxonomy" id="1328760"/>
    <lineage>
        <taxon>Eukaryota</taxon>
        <taxon>Fungi</taxon>
        <taxon>Dikarya</taxon>
        <taxon>Ascomycota</taxon>
        <taxon>Pezizomycotina</taxon>
        <taxon>Xylonomycetes</taxon>
        <taxon>Xylonales</taxon>
        <taxon>Xylonaceae</taxon>
        <taxon>Xylona</taxon>
    </lineage>
</organism>
<evidence type="ECO:0000256" key="4">
    <source>
        <dbReference type="ARBA" id="ARBA00022691"/>
    </source>
</evidence>
<reference evidence="5 6" key="1">
    <citation type="journal article" date="2016" name="Fungal Biol.">
        <title>The genome of Xylona heveae provides a window into fungal endophytism.</title>
        <authorList>
            <person name="Gazis R."/>
            <person name="Kuo A."/>
            <person name="Riley R."/>
            <person name="LaButti K."/>
            <person name="Lipzen A."/>
            <person name="Lin J."/>
            <person name="Amirebrahimi M."/>
            <person name="Hesse C.N."/>
            <person name="Spatafora J.W."/>
            <person name="Henrissat B."/>
            <person name="Hainaut M."/>
            <person name="Grigoriev I.V."/>
            <person name="Hibbett D.S."/>
        </authorList>
    </citation>
    <scope>NUCLEOTIDE SEQUENCE [LARGE SCALE GENOMIC DNA]</scope>
    <source>
        <strain evidence="5 6">TC161</strain>
    </source>
</reference>
<keyword evidence="2" id="KW-0489">Methyltransferase</keyword>